<evidence type="ECO:0000313" key="2">
    <source>
        <dbReference type="EMBL" id="OQR72554.1"/>
    </source>
</evidence>
<reference evidence="2 3" key="1">
    <citation type="journal article" date="2017" name="Gigascience">
        <title>Draft genome of the honey bee ectoparasitic mite, Tropilaelaps mercedesae, is shaped by the parasitic life history.</title>
        <authorList>
            <person name="Dong X."/>
            <person name="Armstrong S.D."/>
            <person name="Xia D."/>
            <person name="Makepeace B.L."/>
            <person name="Darby A.C."/>
            <person name="Kadowaki T."/>
        </authorList>
    </citation>
    <scope>NUCLEOTIDE SEQUENCE [LARGE SCALE GENOMIC DNA]</scope>
    <source>
        <strain evidence="2">Wuxi-XJTLU</strain>
    </source>
</reference>
<dbReference type="EMBL" id="MNPL01011540">
    <property type="protein sequence ID" value="OQR72554.1"/>
    <property type="molecule type" value="Genomic_DNA"/>
</dbReference>
<sequence length="83" mass="8915">MTTVPRIAGVVQQRPQWKQWQPHLPTAVEMESPRSTASSTNPGSSDSRPPVLHPEGTLLLQVDICHSLAATTIPADSFLSGLS</sequence>
<protein>
    <submittedName>
        <fullName evidence="2">Uncharacterized protein</fullName>
    </submittedName>
</protein>
<dbReference type="InParanoid" id="A0A1V9XG89"/>
<feature type="compositionally biased region" description="Polar residues" evidence="1">
    <location>
        <begin position="33"/>
        <end position="47"/>
    </location>
</feature>
<feature type="region of interest" description="Disordered" evidence="1">
    <location>
        <begin position="20"/>
        <end position="53"/>
    </location>
</feature>
<accession>A0A1V9XG89</accession>
<proteinExistence type="predicted"/>
<evidence type="ECO:0000256" key="1">
    <source>
        <dbReference type="SAM" id="MobiDB-lite"/>
    </source>
</evidence>
<dbReference type="AlphaFoldDB" id="A0A1V9XG89"/>
<keyword evidence="3" id="KW-1185">Reference proteome</keyword>
<comment type="caution">
    <text evidence="2">The sequence shown here is derived from an EMBL/GenBank/DDBJ whole genome shotgun (WGS) entry which is preliminary data.</text>
</comment>
<dbReference type="Proteomes" id="UP000192247">
    <property type="component" value="Unassembled WGS sequence"/>
</dbReference>
<gene>
    <name evidence="2" type="ORF">BIW11_03752</name>
</gene>
<name>A0A1V9XG89_9ACAR</name>
<organism evidence="2 3">
    <name type="scientific">Tropilaelaps mercedesae</name>
    <dbReference type="NCBI Taxonomy" id="418985"/>
    <lineage>
        <taxon>Eukaryota</taxon>
        <taxon>Metazoa</taxon>
        <taxon>Ecdysozoa</taxon>
        <taxon>Arthropoda</taxon>
        <taxon>Chelicerata</taxon>
        <taxon>Arachnida</taxon>
        <taxon>Acari</taxon>
        <taxon>Parasitiformes</taxon>
        <taxon>Mesostigmata</taxon>
        <taxon>Gamasina</taxon>
        <taxon>Dermanyssoidea</taxon>
        <taxon>Laelapidae</taxon>
        <taxon>Tropilaelaps</taxon>
    </lineage>
</organism>
<evidence type="ECO:0000313" key="3">
    <source>
        <dbReference type="Proteomes" id="UP000192247"/>
    </source>
</evidence>